<proteinExistence type="inferred from homology"/>
<dbReference type="InterPro" id="IPR007712">
    <property type="entry name" value="RelE/ParE_toxin"/>
</dbReference>
<reference evidence="3 4" key="1">
    <citation type="submission" date="2022-04" db="EMBL/GenBank/DDBJ databases">
        <authorList>
            <person name="Grouzdev D.S."/>
            <person name="Pantiukh K.S."/>
            <person name="Krutkina M.S."/>
        </authorList>
    </citation>
    <scope>NUCLEOTIDE SEQUENCE [LARGE SCALE GENOMIC DNA]</scope>
    <source>
        <strain evidence="3 4">6x-1</strain>
    </source>
</reference>
<keyword evidence="4" id="KW-1185">Reference proteome</keyword>
<dbReference type="InterPro" id="IPR035093">
    <property type="entry name" value="RelE/ParE_toxin_dom_sf"/>
</dbReference>
<sequence>MRELTYRPAALDDLDGIYDYIEPENPRRAFSFVEDIRKRCRTLCEHPELGPARSDIKPGLRIYPMFGRIVVFYRITESAIVIVRVFSGGMDYETLMRDEPLE</sequence>
<protein>
    <submittedName>
        <fullName evidence="3">Type II toxin-antitoxin system RelE/ParE family toxin</fullName>
    </submittedName>
</protein>
<evidence type="ECO:0000313" key="3">
    <source>
        <dbReference type="EMBL" id="MCK0197374.1"/>
    </source>
</evidence>
<dbReference type="InterPro" id="IPR051803">
    <property type="entry name" value="TA_system_RelE-like_toxin"/>
</dbReference>
<evidence type="ECO:0000256" key="2">
    <source>
        <dbReference type="ARBA" id="ARBA00022649"/>
    </source>
</evidence>
<dbReference type="PANTHER" id="PTHR33755">
    <property type="entry name" value="TOXIN PARE1-RELATED"/>
    <property type="match status" value="1"/>
</dbReference>
<evidence type="ECO:0000256" key="1">
    <source>
        <dbReference type="ARBA" id="ARBA00006226"/>
    </source>
</evidence>
<accession>A0ABT0DBX1</accession>
<dbReference type="EMBL" id="JALKCH010000006">
    <property type="protein sequence ID" value="MCK0197374.1"/>
    <property type="molecule type" value="Genomic_DNA"/>
</dbReference>
<name>A0ABT0DBX1_9HYPH</name>
<dbReference type="Gene3D" id="3.30.2310.20">
    <property type="entry name" value="RelE-like"/>
    <property type="match status" value="1"/>
</dbReference>
<dbReference type="Proteomes" id="UP001203284">
    <property type="component" value="Unassembled WGS sequence"/>
</dbReference>
<comment type="caution">
    <text evidence="3">The sequence shown here is derived from an EMBL/GenBank/DDBJ whole genome shotgun (WGS) entry which is preliminary data.</text>
</comment>
<dbReference type="Pfam" id="PF05016">
    <property type="entry name" value="ParE_toxin"/>
    <property type="match status" value="1"/>
</dbReference>
<evidence type="ECO:0000313" key="4">
    <source>
        <dbReference type="Proteomes" id="UP001203284"/>
    </source>
</evidence>
<gene>
    <name evidence="3" type="ORF">MWN34_10665</name>
</gene>
<comment type="similarity">
    <text evidence="1">Belongs to the RelE toxin family.</text>
</comment>
<keyword evidence="2" id="KW-1277">Toxin-antitoxin system</keyword>
<dbReference type="RefSeq" id="WP_247029088.1">
    <property type="nucleotide sequence ID" value="NZ_JALKCH010000006.1"/>
</dbReference>
<organism evidence="3 4">
    <name type="scientific">Ancylobacter crimeensis</name>
    <dbReference type="NCBI Taxonomy" id="2579147"/>
    <lineage>
        <taxon>Bacteria</taxon>
        <taxon>Pseudomonadati</taxon>
        <taxon>Pseudomonadota</taxon>
        <taxon>Alphaproteobacteria</taxon>
        <taxon>Hyphomicrobiales</taxon>
        <taxon>Xanthobacteraceae</taxon>
        <taxon>Ancylobacter</taxon>
    </lineage>
</organism>